<evidence type="ECO:0000256" key="2">
    <source>
        <dbReference type="ARBA" id="ARBA00012438"/>
    </source>
</evidence>
<dbReference type="SUPFAM" id="SSF55785">
    <property type="entry name" value="PYP-like sensor domain (PAS domain)"/>
    <property type="match status" value="1"/>
</dbReference>
<dbReference type="InterPro" id="IPR004358">
    <property type="entry name" value="Sig_transdc_His_kin-like_C"/>
</dbReference>
<dbReference type="InterPro" id="IPR036097">
    <property type="entry name" value="HisK_dim/P_sf"/>
</dbReference>
<dbReference type="PROSITE" id="PS50110">
    <property type="entry name" value="RESPONSE_REGULATORY"/>
    <property type="match status" value="1"/>
</dbReference>
<sequence>MSSSVRVLLVDDEPDVRDLTATYLERVDEAIRTVAAADAEAALDRLDAERVDCVVSDYDMPGTDGLALFEQVRERDPDLPFVLFTGKGSEEIASEAITKGVTDYLQKGTGTDQYDVLANRVRNAVDRAAAERRASDLSRINDLIRVVQGELVRADTPEDIRRRVCESLTGADSYRSAWVGTVDGDSGRIEPVATAGGVAAYLETVEIRHDDTPRGNGPAGRAVRTREPQVLRHAAEGFDVPDWRDRAEEFGIESVIVLPLADGGRLHGVLTVYADRHDAFDGEERTVLAELADTVAKALTAAENRRRLEQYETVVDAVGDAVYACDAAGRIAFVNDAFEDLTGYDRGALVGSPLSRVFADGDLDRVESTLGDRDALSDGGVALELDAVRADGATVPCEVHVGVLSGASDFGGTAGVVRDVSDRRADERARRRLYELATDPDRGFEATCRGLLDLGCERLGVDNGKLNAVDAETGRHETVFAADGAGEGTTVAGDETYCRRVVDEERLVALHNAGEQGWADDPAYERYGHECYIGTEVVADGEPYGAVCFTDPSPRGTGFTEAERSFVELVARAVGHEIERERARDRLASREETLRRLHRVLSDPERDHEGKVEAVLELGREALGVRYGVLSQVNGDRYELSSLVAPDGYEEFEPGAVIDITESGCERTVADRETVSVASMADDPAWSDKPIHTHVGMSCYIGTPVVVEGDLHGTLCFHHDEPRDAPFRSWEETLVELLGQWVGYTLAERRNEAALARERDRLEEFAATLSHDLRTPLSVATGRLDLAATDAEDGAVAESLDAARAALDRMDALVDDTLALARQGRTVGETAPTDLGAAARTAWSHLDAADATLHVADDLPRVGADDDRLVRLLENVFANSLDHAGETVAVSVSPAETDGSGLGFRVDDDGPGIPESERETVFERGYSTSEDGTGFGLSIVERIATAHGWTVRAAESPDGGAAFVFAGLEAA</sequence>
<dbReference type="AlphaFoldDB" id="A0ABD5ZM51"/>
<evidence type="ECO:0000256" key="4">
    <source>
        <dbReference type="ARBA" id="ARBA00022679"/>
    </source>
</evidence>
<evidence type="ECO:0000256" key="3">
    <source>
        <dbReference type="ARBA" id="ARBA00022553"/>
    </source>
</evidence>
<accession>A0ABD5ZM51</accession>
<dbReference type="SUPFAM" id="SSF55874">
    <property type="entry name" value="ATPase domain of HSP90 chaperone/DNA topoisomerase II/histidine kinase"/>
    <property type="match status" value="1"/>
</dbReference>
<dbReference type="SMART" id="SM00091">
    <property type="entry name" value="PAS"/>
    <property type="match status" value="1"/>
</dbReference>
<keyword evidence="3 7" id="KW-0597">Phosphoprotein</keyword>
<name>A0ABD5ZM51_9EURY</name>
<dbReference type="Pfam" id="PF00512">
    <property type="entry name" value="HisKA"/>
    <property type="match status" value="1"/>
</dbReference>
<dbReference type="Gene3D" id="1.10.287.130">
    <property type="match status" value="1"/>
</dbReference>
<evidence type="ECO:0000259" key="8">
    <source>
        <dbReference type="PROSITE" id="PS50109"/>
    </source>
</evidence>
<dbReference type="EC" id="2.7.13.3" evidence="2"/>
<dbReference type="PANTHER" id="PTHR43711:SF1">
    <property type="entry name" value="HISTIDINE KINASE 1"/>
    <property type="match status" value="1"/>
</dbReference>
<gene>
    <name evidence="11" type="ORF">ACFQJ4_04920</name>
</gene>
<evidence type="ECO:0000259" key="10">
    <source>
        <dbReference type="PROSITE" id="PS50112"/>
    </source>
</evidence>
<dbReference type="Gene3D" id="3.40.50.2300">
    <property type="match status" value="1"/>
</dbReference>
<keyword evidence="5" id="KW-0418">Kinase</keyword>
<keyword evidence="4" id="KW-0808">Transferase</keyword>
<proteinExistence type="predicted"/>
<dbReference type="Gene3D" id="3.30.450.40">
    <property type="match status" value="3"/>
</dbReference>
<keyword evidence="6" id="KW-0902">Two-component regulatory system</keyword>
<protein>
    <recommendedName>
        <fullName evidence="2">histidine kinase</fullName>
        <ecNumber evidence="2">2.7.13.3</ecNumber>
    </recommendedName>
</protein>
<evidence type="ECO:0000256" key="6">
    <source>
        <dbReference type="ARBA" id="ARBA00023012"/>
    </source>
</evidence>
<evidence type="ECO:0000313" key="12">
    <source>
        <dbReference type="Proteomes" id="UP001596398"/>
    </source>
</evidence>
<dbReference type="GO" id="GO:0000160">
    <property type="term" value="P:phosphorelay signal transduction system"/>
    <property type="evidence" value="ECO:0007669"/>
    <property type="project" value="UniProtKB-KW"/>
</dbReference>
<dbReference type="InterPro" id="IPR036890">
    <property type="entry name" value="HATPase_C_sf"/>
</dbReference>
<dbReference type="InterPro" id="IPR035965">
    <property type="entry name" value="PAS-like_dom_sf"/>
</dbReference>
<evidence type="ECO:0000259" key="9">
    <source>
        <dbReference type="PROSITE" id="PS50110"/>
    </source>
</evidence>
<comment type="catalytic activity">
    <reaction evidence="1">
        <text>ATP + protein L-histidine = ADP + protein N-phospho-L-histidine.</text>
        <dbReference type="EC" id="2.7.13.3"/>
    </reaction>
</comment>
<evidence type="ECO:0000256" key="5">
    <source>
        <dbReference type="ARBA" id="ARBA00022777"/>
    </source>
</evidence>
<dbReference type="Pfam" id="PF01590">
    <property type="entry name" value="GAF"/>
    <property type="match status" value="2"/>
</dbReference>
<dbReference type="PROSITE" id="PS50109">
    <property type="entry name" value="HIS_KIN"/>
    <property type="match status" value="1"/>
</dbReference>
<dbReference type="PRINTS" id="PR00344">
    <property type="entry name" value="BCTRLSENSOR"/>
</dbReference>
<dbReference type="InterPro" id="IPR013767">
    <property type="entry name" value="PAS_fold"/>
</dbReference>
<reference evidence="11 12" key="1">
    <citation type="journal article" date="2019" name="Int. J. Syst. Evol. Microbiol.">
        <title>The Global Catalogue of Microorganisms (GCM) 10K type strain sequencing project: providing services to taxonomists for standard genome sequencing and annotation.</title>
        <authorList>
            <consortium name="The Broad Institute Genomics Platform"/>
            <consortium name="The Broad Institute Genome Sequencing Center for Infectious Disease"/>
            <person name="Wu L."/>
            <person name="Ma J."/>
        </authorList>
    </citation>
    <scope>NUCLEOTIDE SEQUENCE [LARGE SCALE GENOMIC DNA]</scope>
    <source>
        <strain evidence="11 12">DT85</strain>
    </source>
</reference>
<feature type="domain" description="Histidine kinase" evidence="8">
    <location>
        <begin position="768"/>
        <end position="965"/>
    </location>
</feature>
<feature type="domain" description="Response regulatory" evidence="9">
    <location>
        <begin position="6"/>
        <end position="122"/>
    </location>
</feature>
<dbReference type="SMART" id="SM00388">
    <property type="entry name" value="HisKA"/>
    <property type="match status" value="1"/>
</dbReference>
<dbReference type="InterPro" id="IPR029016">
    <property type="entry name" value="GAF-like_dom_sf"/>
</dbReference>
<evidence type="ECO:0000313" key="11">
    <source>
        <dbReference type="EMBL" id="MFC7234659.1"/>
    </source>
</evidence>
<dbReference type="Proteomes" id="UP001596398">
    <property type="component" value="Unassembled WGS sequence"/>
</dbReference>
<comment type="caution">
    <text evidence="11">The sequence shown here is derived from an EMBL/GenBank/DDBJ whole genome shotgun (WGS) entry which is preliminary data.</text>
</comment>
<dbReference type="InterPro" id="IPR003661">
    <property type="entry name" value="HisK_dim/P_dom"/>
</dbReference>
<evidence type="ECO:0000256" key="1">
    <source>
        <dbReference type="ARBA" id="ARBA00000085"/>
    </source>
</evidence>
<dbReference type="Pfam" id="PF00989">
    <property type="entry name" value="PAS"/>
    <property type="match status" value="1"/>
</dbReference>
<dbReference type="SMART" id="SM00065">
    <property type="entry name" value="GAF"/>
    <property type="match status" value="3"/>
</dbReference>
<dbReference type="SUPFAM" id="SSF47384">
    <property type="entry name" value="Homodimeric domain of signal transducing histidine kinase"/>
    <property type="match status" value="1"/>
</dbReference>
<dbReference type="CDD" id="cd00075">
    <property type="entry name" value="HATPase"/>
    <property type="match status" value="1"/>
</dbReference>
<dbReference type="InterPro" id="IPR003018">
    <property type="entry name" value="GAF"/>
</dbReference>
<dbReference type="GO" id="GO:0004673">
    <property type="term" value="F:protein histidine kinase activity"/>
    <property type="evidence" value="ECO:0007669"/>
    <property type="project" value="UniProtKB-EC"/>
</dbReference>
<dbReference type="InterPro" id="IPR050736">
    <property type="entry name" value="Sensor_HK_Regulatory"/>
</dbReference>
<dbReference type="Gene3D" id="3.30.450.20">
    <property type="entry name" value="PAS domain"/>
    <property type="match status" value="1"/>
</dbReference>
<dbReference type="CDD" id="cd00130">
    <property type="entry name" value="PAS"/>
    <property type="match status" value="1"/>
</dbReference>
<dbReference type="Pfam" id="PF13185">
    <property type="entry name" value="GAF_2"/>
    <property type="match status" value="1"/>
</dbReference>
<dbReference type="InterPro" id="IPR011006">
    <property type="entry name" value="CheY-like_superfamily"/>
</dbReference>
<dbReference type="PROSITE" id="PS50112">
    <property type="entry name" value="PAS"/>
    <property type="match status" value="1"/>
</dbReference>
<dbReference type="Pfam" id="PF00072">
    <property type="entry name" value="Response_reg"/>
    <property type="match status" value="1"/>
</dbReference>
<dbReference type="NCBIfam" id="TIGR00229">
    <property type="entry name" value="sensory_box"/>
    <property type="match status" value="1"/>
</dbReference>
<dbReference type="Gene3D" id="3.30.565.10">
    <property type="entry name" value="Histidine kinase-like ATPase, C-terminal domain"/>
    <property type="match status" value="1"/>
</dbReference>
<dbReference type="InterPro" id="IPR003594">
    <property type="entry name" value="HATPase_dom"/>
</dbReference>
<dbReference type="InterPro" id="IPR001789">
    <property type="entry name" value="Sig_transdc_resp-reg_receiver"/>
</dbReference>
<dbReference type="SUPFAM" id="SSF52172">
    <property type="entry name" value="CheY-like"/>
    <property type="match status" value="1"/>
</dbReference>
<dbReference type="Pfam" id="PF02518">
    <property type="entry name" value="HATPase_c"/>
    <property type="match status" value="1"/>
</dbReference>
<dbReference type="RefSeq" id="WP_276235672.1">
    <property type="nucleotide sequence ID" value="NZ_CP119802.1"/>
</dbReference>
<dbReference type="SMART" id="SM00448">
    <property type="entry name" value="REC"/>
    <property type="match status" value="1"/>
</dbReference>
<dbReference type="GeneID" id="79266327"/>
<dbReference type="PANTHER" id="PTHR43711">
    <property type="entry name" value="TWO-COMPONENT HISTIDINE KINASE"/>
    <property type="match status" value="1"/>
</dbReference>
<feature type="modified residue" description="4-aspartylphosphate" evidence="7">
    <location>
        <position position="57"/>
    </location>
</feature>
<dbReference type="EMBL" id="JBHTAP010000001">
    <property type="protein sequence ID" value="MFC7234659.1"/>
    <property type="molecule type" value="Genomic_DNA"/>
</dbReference>
<evidence type="ECO:0000256" key="7">
    <source>
        <dbReference type="PROSITE-ProRule" id="PRU00169"/>
    </source>
</evidence>
<dbReference type="InterPro" id="IPR005467">
    <property type="entry name" value="His_kinase_dom"/>
</dbReference>
<dbReference type="SUPFAM" id="SSF55781">
    <property type="entry name" value="GAF domain-like"/>
    <property type="match status" value="3"/>
</dbReference>
<organism evidence="11 12">
    <name type="scientific">Halosegnis marinus</name>
    <dbReference type="NCBI Taxonomy" id="3034023"/>
    <lineage>
        <taxon>Archaea</taxon>
        <taxon>Methanobacteriati</taxon>
        <taxon>Methanobacteriota</taxon>
        <taxon>Stenosarchaea group</taxon>
        <taxon>Halobacteria</taxon>
        <taxon>Halobacteriales</taxon>
        <taxon>Natronomonadaceae</taxon>
        <taxon>Halosegnis</taxon>
    </lineage>
</organism>
<dbReference type="CDD" id="cd00082">
    <property type="entry name" value="HisKA"/>
    <property type="match status" value="1"/>
</dbReference>
<dbReference type="InterPro" id="IPR000014">
    <property type="entry name" value="PAS"/>
</dbReference>
<feature type="domain" description="PAS" evidence="10">
    <location>
        <begin position="307"/>
        <end position="379"/>
    </location>
</feature>
<keyword evidence="12" id="KW-1185">Reference proteome</keyword>
<dbReference type="SMART" id="SM00387">
    <property type="entry name" value="HATPase_c"/>
    <property type="match status" value="1"/>
</dbReference>